<dbReference type="PATRIC" id="fig|1008153.3.peg.2437"/>
<dbReference type="Gene3D" id="3.50.50.100">
    <property type="match status" value="1"/>
</dbReference>
<gene>
    <name evidence="7" type="primary">norW</name>
    <name evidence="7" type="ORF">HAPAU_23900</name>
</gene>
<comment type="cofactor">
    <cofactor evidence="1">
        <name>FAD</name>
        <dbReference type="ChEBI" id="CHEBI:57692"/>
    </cofactor>
</comment>
<dbReference type="GO" id="GO:0003955">
    <property type="term" value="F:NAD(P)H dehydrogenase (quinone) activity"/>
    <property type="evidence" value="ECO:0007669"/>
    <property type="project" value="TreeGrafter"/>
</dbReference>
<proteinExistence type="inferred from homology"/>
<comment type="caution">
    <text evidence="7">The sequence shown here is derived from an EMBL/GenBank/DDBJ whole genome shotgun (WGS) entry which is preliminary data.</text>
</comment>
<protein>
    <submittedName>
        <fullName evidence="7">Nitric oxide reductase FlRd-NAD(+) reductase</fullName>
    </submittedName>
</protein>
<comment type="similarity">
    <text evidence="2">Belongs to the NADH dehydrogenase family.</text>
</comment>
<keyword evidence="8" id="KW-1185">Reference proteome</keyword>
<evidence type="ECO:0000259" key="6">
    <source>
        <dbReference type="Pfam" id="PF07992"/>
    </source>
</evidence>
<dbReference type="PANTHER" id="PTHR42913">
    <property type="entry name" value="APOPTOSIS-INDUCING FACTOR 1"/>
    <property type="match status" value="1"/>
</dbReference>
<keyword evidence="3" id="KW-0285">Flavoprotein</keyword>
<dbReference type="InterPro" id="IPR051169">
    <property type="entry name" value="NADH-Q_oxidoreductase"/>
</dbReference>
<feature type="domain" description="FAD/NAD(P)-binding" evidence="6">
    <location>
        <begin position="1"/>
        <end position="279"/>
    </location>
</feature>
<evidence type="ECO:0000256" key="5">
    <source>
        <dbReference type="ARBA" id="ARBA00023002"/>
    </source>
</evidence>
<accession>A0A151ADT5</accession>
<dbReference type="InterPro" id="IPR036188">
    <property type="entry name" value="FAD/NAD-bd_sf"/>
</dbReference>
<dbReference type="PANTHER" id="PTHR42913:SF3">
    <property type="entry name" value="64 KDA MITOCHONDRIAL NADH DEHYDROGENASE (EUROFUNG)"/>
    <property type="match status" value="1"/>
</dbReference>
<evidence type="ECO:0000313" key="8">
    <source>
        <dbReference type="Proteomes" id="UP000075321"/>
    </source>
</evidence>
<sequence>MRIVVCGAGYAGVTLAKRLEKALSTIEIVLVDRDPYHLIQHELHRVIRRPDLADVITLPLESLFDRVEVLRAEIEAVDRDERVIRCADREIAYDYAAVCLGAETNYYDLPGVEDHAIPLKRLEHAEAIRERVADDSRVVVGGAGLSGVQVAGELAALDSAPSITILEQFDSVAPNFPANFRAAVTEELETRGIDVRTGTPVECATAEAVETVDGESIEYDTFVWTGGIRGSASLNEERPAVRSDLRLDSRTFVVGDAARVVDDDGEAVPASAQAAIREARVVARSLVAMVKDDRDGFAPRPERFSFDSPGWLVSVGDGAVAQVGPTVLRGKAALALKASVGAGYLSSIGAVRNAVDLVNEELGVD</sequence>
<dbReference type="Pfam" id="PF07992">
    <property type="entry name" value="Pyr_redox_2"/>
    <property type="match status" value="1"/>
</dbReference>
<evidence type="ECO:0000256" key="1">
    <source>
        <dbReference type="ARBA" id="ARBA00001974"/>
    </source>
</evidence>
<dbReference type="InterPro" id="IPR023753">
    <property type="entry name" value="FAD/NAD-binding_dom"/>
</dbReference>
<organism evidence="7 8">
    <name type="scientific">Halalkalicoccus paucihalophilus</name>
    <dbReference type="NCBI Taxonomy" id="1008153"/>
    <lineage>
        <taxon>Archaea</taxon>
        <taxon>Methanobacteriati</taxon>
        <taxon>Methanobacteriota</taxon>
        <taxon>Stenosarchaea group</taxon>
        <taxon>Halobacteria</taxon>
        <taxon>Halobacteriales</taxon>
        <taxon>Halococcaceae</taxon>
        <taxon>Halalkalicoccus</taxon>
    </lineage>
</organism>
<keyword evidence="5" id="KW-0560">Oxidoreductase</keyword>
<dbReference type="Proteomes" id="UP000075321">
    <property type="component" value="Unassembled WGS sequence"/>
</dbReference>
<name>A0A151ADT5_9EURY</name>
<dbReference type="SUPFAM" id="SSF51905">
    <property type="entry name" value="FAD/NAD(P)-binding domain"/>
    <property type="match status" value="1"/>
</dbReference>
<evidence type="ECO:0000256" key="3">
    <source>
        <dbReference type="ARBA" id="ARBA00022630"/>
    </source>
</evidence>
<dbReference type="RefSeq" id="WP_066382719.1">
    <property type="nucleotide sequence ID" value="NZ_LTAZ01000005.1"/>
</dbReference>
<evidence type="ECO:0000256" key="2">
    <source>
        <dbReference type="ARBA" id="ARBA00005272"/>
    </source>
</evidence>
<dbReference type="GO" id="GO:0019646">
    <property type="term" value="P:aerobic electron transport chain"/>
    <property type="evidence" value="ECO:0007669"/>
    <property type="project" value="TreeGrafter"/>
</dbReference>
<evidence type="ECO:0000256" key="4">
    <source>
        <dbReference type="ARBA" id="ARBA00022827"/>
    </source>
</evidence>
<keyword evidence="4" id="KW-0274">FAD</keyword>
<evidence type="ECO:0000313" key="7">
    <source>
        <dbReference type="EMBL" id="KYH25712.1"/>
    </source>
</evidence>
<dbReference type="OrthoDB" id="38899at2157"/>
<dbReference type="AlphaFoldDB" id="A0A151ADT5"/>
<dbReference type="EMBL" id="LTAZ01000005">
    <property type="protein sequence ID" value="KYH25712.1"/>
    <property type="molecule type" value="Genomic_DNA"/>
</dbReference>
<reference evidence="7 8" key="1">
    <citation type="submission" date="2016-02" db="EMBL/GenBank/DDBJ databases">
        <title>Genome sequence of Halalkalicoccus paucihalophilus DSM 24557.</title>
        <authorList>
            <person name="Poehlein A."/>
            <person name="Daniel R."/>
        </authorList>
    </citation>
    <scope>NUCLEOTIDE SEQUENCE [LARGE SCALE GENOMIC DNA]</scope>
    <source>
        <strain evidence="7 8">DSM 24557</strain>
    </source>
</reference>